<feature type="coiled-coil region" evidence="1">
    <location>
        <begin position="42"/>
        <end position="69"/>
    </location>
</feature>
<proteinExistence type="predicted"/>
<name>A0ABZ2NUN2_9BRAD</name>
<feature type="coiled-coil region" evidence="1">
    <location>
        <begin position="253"/>
        <end position="340"/>
    </location>
</feature>
<accession>A0ABZ2NUN2</accession>
<dbReference type="SMART" id="SM00974">
    <property type="entry name" value="T5orf172"/>
    <property type="match status" value="1"/>
</dbReference>
<dbReference type="Proteomes" id="UP001432046">
    <property type="component" value="Chromosome"/>
</dbReference>
<dbReference type="Pfam" id="PF13455">
    <property type="entry name" value="MUG113"/>
    <property type="match status" value="1"/>
</dbReference>
<dbReference type="RefSeq" id="WP_338833683.1">
    <property type="nucleotide sequence ID" value="NZ_CP147711.1"/>
</dbReference>
<reference evidence="3" key="1">
    <citation type="journal article" date="2021" name="Int. J. Syst. Evol. Microbiol.">
        <title>Bradyrhizobium septentrionale sp. nov. (sv. septentrionale) and Bradyrhizobium quebecense sp. nov. (sv. septentrionale) associated with legumes native to Canada possess rearranged symbiosis genes and numerous insertion sequences.</title>
        <authorList>
            <person name="Bromfield E.S.P."/>
            <person name="Cloutier S."/>
        </authorList>
    </citation>
    <scope>NUCLEOTIDE SEQUENCE</scope>
    <source>
        <strain evidence="3">5S5</strain>
    </source>
</reference>
<dbReference type="InterPro" id="IPR025280">
    <property type="entry name" value="SNIPE"/>
</dbReference>
<dbReference type="InterPro" id="IPR018306">
    <property type="entry name" value="Phage_T5_Orf172_DNA-bd"/>
</dbReference>
<feature type="domain" description="Bacteriophage T5 Orf172 DNA-binding" evidence="2">
    <location>
        <begin position="357"/>
        <end position="440"/>
    </location>
</feature>
<dbReference type="Pfam" id="PF13250">
    <property type="entry name" value="SNIPE"/>
    <property type="match status" value="1"/>
</dbReference>
<evidence type="ECO:0000313" key="4">
    <source>
        <dbReference type="Proteomes" id="UP001432046"/>
    </source>
</evidence>
<protein>
    <submittedName>
        <fullName evidence="3">DUF4041 domain-containing protein</fullName>
    </submittedName>
</protein>
<organism evidence="3 4">
    <name type="scientific">Bradyrhizobium septentrionale</name>
    <dbReference type="NCBI Taxonomy" id="1404411"/>
    <lineage>
        <taxon>Bacteria</taxon>
        <taxon>Pseudomonadati</taxon>
        <taxon>Pseudomonadota</taxon>
        <taxon>Alphaproteobacteria</taxon>
        <taxon>Hyphomicrobiales</taxon>
        <taxon>Nitrobacteraceae</taxon>
        <taxon>Bradyrhizobium</taxon>
    </lineage>
</organism>
<keyword evidence="4" id="KW-1185">Reference proteome</keyword>
<reference evidence="3" key="2">
    <citation type="submission" date="2024-03" db="EMBL/GenBank/DDBJ databases">
        <authorList>
            <person name="Bromfield E.S.P."/>
            <person name="Cloutier S."/>
        </authorList>
    </citation>
    <scope>NUCLEOTIDE SEQUENCE</scope>
    <source>
        <strain evidence="3">5S5</strain>
    </source>
</reference>
<evidence type="ECO:0000259" key="2">
    <source>
        <dbReference type="SMART" id="SM00974"/>
    </source>
</evidence>
<evidence type="ECO:0000256" key="1">
    <source>
        <dbReference type="SAM" id="Coils"/>
    </source>
</evidence>
<sequence length="474" mass="54196">MQDLAVSESKQIPFFGVRAFARQLLIENERLTRERDDNFRERTGLQEQVDRLTDELSALRTDFENNAQQLRALGGMSLREIDERRIRLSSEADHLAKQIIDARAQMAAEWEEARAKVREAEQTIVETRETALLQEVGVYEYRHPLSDAVAYQAALERLQDAIKASTKKDGGAILATTTWQVNGSSSEGQKMVREVSKLMLRAFNAEADNLARSLKPYRLSSAVQRLKKVEETVRKLGVTMKLRISPAYLQLRIDELELTADFLQKQAEEKEEERRERERLREERKVLQEIERERAKLDKEKQHYLNALEALESKGDEAAIQRLQAQLQEVDCAIESITARAANTRAGYVYVISNIGSFGEKMVKVGMTRRLDPMERIRELSDASVPFNFDVHALFFSNDAVGIENAMHDRFADSRVNAINRRREFFHATPLEVKAQLATLTGELLEFREVAEAIEYRQTLRMHKTDEGGAIAAG</sequence>
<keyword evidence="1" id="KW-0175">Coiled coil</keyword>
<gene>
    <name evidence="3" type="ORF">WDK88_33215</name>
</gene>
<dbReference type="EMBL" id="CP147711">
    <property type="protein sequence ID" value="WXC78221.1"/>
    <property type="molecule type" value="Genomic_DNA"/>
</dbReference>
<evidence type="ECO:0000313" key="3">
    <source>
        <dbReference type="EMBL" id="WXC78221.1"/>
    </source>
</evidence>
<feature type="coiled-coil region" evidence="1">
    <location>
        <begin position="103"/>
        <end position="168"/>
    </location>
</feature>